<dbReference type="KEGG" id="cex:CSE_15420"/>
<dbReference type="PANTHER" id="PTHR38031:SF1">
    <property type="entry name" value="SULFUR CARRIER PROTEIN CYSO"/>
    <property type="match status" value="1"/>
</dbReference>
<gene>
    <name evidence="1" type="ordered locus">CSE_15420</name>
</gene>
<accession>A0A7U6GFX4</accession>
<dbReference type="InterPro" id="IPR012675">
    <property type="entry name" value="Beta-grasp_dom_sf"/>
</dbReference>
<protein>
    <submittedName>
        <fullName evidence="1">MoaD family protein</fullName>
    </submittedName>
</protein>
<dbReference type="InterPro" id="IPR010038">
    <property type="entry name" value="MoaD_arc-typ"/>
</dbReference>
<dbReference type="Proteomes" id="UP000004793">
    <property type="component" value="Chromosome"/>
</dbReference>
<organism evidence="1 2">
    <name type="scientific">Caldisericum exile (strain DSM 21853 / NBRC 104410 / AZM16c01)</name>
    <dbReference type="NCBI Taxonomy" id="511051"/>
    <lineage>
        <taxon>Bacteria</taxon>
        <taxon>Pseudomonadati</taxon>
        <taxon>Caldisericota/Cryosericota group</taxon>
        <taxon>Caldisericota</taxon>
        <taxon>Caldisericia</taxon>
        <taxon>Caldisericales</taxon>
        <taxon>Caldisericaceae</taxon>
        <taxon>Caldisericum</taxon>
    </lineage>
</organism>
<dbReference type="AlphaFoldDB" id="A0A7U6GFX4"/>
<dbReference type="Pfam" id="PF02597">
    <property type="entry name" value="ThiS"/>
    <property type="match status" value="1"/>
</dbReference>
<dbReference type="SUPFAM" id="SSF54285">
    <property type="entry name" value="MoaD/ThiS"/>
    <property type="match status" value="1"/>
</dbReference>
<dbReference type="InterPro" id="IPR016155">
    <property type="entry name" value="Mopterin_synth/thiamin_S_b"/>
</dbReference>
<dbReference type="InterPro" id="IPR003749">
    <property type="entry name" value="ThiS/MoaD-like"/>
</dbReference>
<dbReference type="NCBIfam" id="NF041918">
    <property type="entry name" value="SAMP1"/>
    <property type="match status" value="1"/>
</dbReference>
<reference evidence="1 2" key="1">
    <citation type="submission" date="2011-01" db="EMBL/GenBank/DDBJ databases">
        <title>Whole genome sequence of Caldisericum exile AZM16c01.</title>
        <authorList>
            <person name="Narita-Yamada S."/>
            <person name="Kawakoshi A."/>
            <person name="Nakamura S."/>
            <person name="Sasagawa M."/>
            <person name="Fukada J."/>
            <person name="Sekine M."/>
            <person name="Kato Y."/>
            <person name="Fukai R."/>
            <person name="Sasaki K."/>
            <person name="Hanamaki A."/>
            <person name="Narita H."/>
            <person name="Konno Y."/>
            <person name="Mori K."/>
            <person name="Yamazaki S."/>
            <person name="Suzuki K."/>
            <person name="Fujita N."/>
        </authorList>
    </citation>
    <scope>NUCLEOTIDE SEQUENCE [LARGE SCALE GENOMIC DNA]</scope>
    <source>
        <strain evidence="2">DSM 21853 / NBRC 104410 / AZM16c01</strain>
    </source>
</reference>
<evidence type="ECO:0000313" key="1">
    <source>
        <dbReference type="EMBL" id="BAL81668.1"/>
    </source>
</evidence>
<keyword evidence="2" id="KW-1185">Reference proteome</keyword>
<dbReference type="OrthoDB" id="9801945at2"/>
<proteinExistence type="predicted"/>
<dbReference type="PANTHER" id="PTHR38031">
    <property type="entry name" value="SULFUR CARRIER PROTEIN SLR0821-RELATED"/>
    <property type="match status" value="1"/>
</dbReference>
<dbReference type="Gene3D" id="3.10.20.30">
    <property type="match status" value="1"/>
</dbReference>
<name>A0A7U6GFX4_CALEA</name>
<sequence length="91" mass="10313">MAHVKIKMYATIREKFKEGEVEIDAETVIDAIKKMVEKYPILRDEVLNENGSLKNDYIYLLNGRNVEFLEKGNTPLKDGDKISIFPPVAGG</sequence>
<dbReference type="RefSeq" id="WP_014454063.1">
    <property type="nucleotide sequence ID" value="NC_017096.1"/>
</dbReference>
<dbReference type="NCBIfam" id="TIGR01687">
    <property type="entry name" value="moaD_arch"/>
    <property type="match status" value="1"/>
</dbReference>
<evidence type="ECO:0000313" key="2">
    <source>
        <dbReference type="Proteomes" id="UP000004793"/>
    </source>
</evidence>
<dbReference type="InterPro" id="IPR054834">
    <property type="entry name" value="SAMP1_3"/>
</dbReference>
<dbReference type="InterPro" id="IPR052045">
    <property type="entry name" value="Sulfur_Carrier/Prot_Modifier"/>
</dbReference>
<dbReference type="CDD" id="cd17505">
    <property type="entry name" value="Ubl_SAMP1_like"/>
    <property type="match status" value="1"/>
</dbReference>
<dbReference type="EMBL" id="AP012051">
    <property type="protein sequence ID" value="BAL81668.1"/>
    <property type="molecule type" value="Genomic_DNA"/>
</dbReference>